<evidence type="ECO:0000313" key="1">
    <source>
        <dbReference type="EMBL" id="MXQ94979.1"/>
    </source>
</evidence>
<dbReference type="Proteomes" id="UP000322234">
    <property type="component" value="Unassembled WGS sequence"/>
</dbReference>
<name>A0A6B0RXV0_9CETA</name>
<sequence length="81" mass="9154">MRPRQAPTPVKAKACTEISEGHYPHCYMSSRALFSPLQALVHLFKNKGKSDYQKLHKFVPIAELVMSITSDHLDLPILSSF</sequence>
<comment type="caution">
    <text evidence="1">The sequence shown here is derived from an EMBL/GenBank/DDBJ whole genome shotgun (WGS) entry which is preliminary data.</text>
</comment>
<protein>
    <submittedName>
        <fullName evidence="1">Uncharacterized protein</fullName>
    </submittedName>
</protein>
<organism evidence="1 2">
    <name type="scientific">Bos mutus</name>
    <name type="common">wild yak</name>
    <dbReference type="NCBI Taxonomy" id="72004"/>
    <lineage>
        <taxon>Eukaryota</taxon>
        <taxon>Metazoa</taxon>
        <taxon>Chordata</taxon>
        <taxon>Craniata</taxon>
        <taxon>Vertebrata</taxon>
        <taxon>Euteleostomi</taxon>
        <taxon>Mammalia</taxon>
        <taxon>Eutheria</taxon>
        <taxon>Laurasiatheria</taxon>
        <taxon>Artiodactyla</taxon>
        <taxon>Ruminantia</taxon>
        <taxon>Pecora</taxon>
        <taxon>Bovidae</taxon>
        <taxon>Bovinae</taxon>
        <taxon>Bos</taxon>
    </lineage>
</organism>
<reference evidence="1" key="1">
    <citation type="submission" date="2019-10" db="EMBL/GenBank/DDBJ databases">
        <title>The sequence and de novo assembly of the wild yak genome.</title>
        <authorList>
            <person name="Liu Y."/>
        </authorList>
    </citation>
    <scope>NUCLEOTIDE SEQUENCE [LARGE SCALE GENOMIC DNA]</scope>
    <source>
        <strain evidence="1">WY2019</strain>
    </source>
</reference>
<keyword evidence="2" id="KW-1185">Reference proteome</keyword>
<evidence type="ECO:0000313" key="2">
    <source>
        <dbReference type="Proteomes" id="UP000322234"/>
    </source>
</evidence>
<proteinExistence type="predicted"/>
<gene>
    <name evidence="1" type="ORF">E5288_WYG019239</name>
</gene>
<accession>A0A6B0RXV0</accession>
<dbReference type="EMBL" id="VBQZ03000124">
    <property type="protein sequence ID" value="MXQ94979.1"/>
    <property type="molecule type" value="Genomic_DNA"/>
</dbReference>
<dbReference type="AlphaFoldDB" id="A0A6B0RXV0"/>